<reference evidence="1" key="1">
    <citation type="submission" date="2022-03" db="EMBL/GenBank/DDBJ databases">
        <authorList>
            <person name="Xu M."/>
        </authorList>
    </citation>
    <scope>NUCLEOTIDE SEQUENCE</scope>
</reference>
<dbReference type="EMBL" id="ON005621">
    <property type="protein sequence ID" value="UTC27953.1"/>
    <property type="molecule type" value="Genomic_DNA"/>
</dbReference>
<organism evidence="1 2">
    <name type="scientific">Stenotrophomonas phage A1432</name>
    <dbReference type="NCBI Taxonomy" id="2930315"/>
    <lineage>
        <taxon>Viruses</taxon>
        <taxon>Duplodnaviria</taxon>
        <taxon>Heunggongvirae</taxon>
        <taxon>Uroviricota</taxon>
        <taxon>Caudoviricetes</taxon>
        <taxon>Mesyanzhinovviridae</taxon>
        <taxon>Bradleyvirinae</taxon>
        <taxon>Ghuizhouvirus</taxon>
        <taxon>Ghuizhouvirus A1432</taxon>
    </lineage>
</organism>
<sequence>MSQQVSGSLTHTRALLLQQNRHPAIAKGFPAFAASLHQTMLDAQLGVLPVFQVDPGLTIDLFEFYLMQFDPADRQYHNCDCCRAFINKYGSLVTLDADGNAKSVLWNEAHLGSRARYRKVLSVLRRVVERGKVVKQFLWDGKGDWGQRATNGWDHLWAKPTHLASPNVDRAEPTMAKQMQNRIHLAQALADFSAFELERAIGLVTSGGWSGTDRMLPWLEFLKEAKSISSARGESYNRRLWYRVAKAPAGWCTPRSSIVGALIDDMRAELSTEGLRHAHNKRMDPLKYQRPETVSAGNIARAEQIFQERGLAKSLERRPALLNEVPLDWQPKPGRAPQPAGIFSHLAAHERTSTERSLLNVYPTKVTYARFLRDVLPRALDIEAIVPHQGNFVGLTTAVHEDAPPILQWDSLEKRNPFAWYVYHNGSPASNWGLKSGRVKVVGITKQPSQWNGGFEQHGSSFIFLLEGAADQRDASLALFPECLRSELHEVRSTIEAFSRTGRLQRMHRSLQLAAGLRVTDTNGIELLVRTVAGITRYVIDRLD</sequence>
<protein>
    <submittedName>
        <fullName evidence="1">Uncharacterized protein</fullName>
    </submittedName>
</protein>
<accession>A0A9E7SSJ0</accession>
<dbReference type="GeneID" id="79585779"/>
<evidence type="ECO:0000313" key="2">
    <source>
        <dbReference type="Proteomes" id="UP001056518"/>
    </source>
</evidence>
<dbReference type="KEGG" id="vg:79585779"/>
<proteinExistence type="predicted"/>
<evidence type="ECO:0000313" key="1">
    <source>
        <dbReference type="EMBL" id="UTC27953.1"/>
    </source>
</evidence>
<dbReference type="Proteomes" id="UP001056518">
    <property type="component" value="Segment"/>
</dbReference>
<name>A0A9E7SSJ0_9CAUD</name>
<keyword evidence="2" id="KW-1185">Reference proteome</keyword>
<dbReference type="RefSeq" id="YP_010738408.1">
    <property type="nucleotide sequence ID" value="NC_073027.1"/>
</dbReference>